<dbReference type="EMBL" id="FOUJ01000001">
    <property type="protein sequence ID" value="SFM29532.1"/>
    <property type="molecule type" value="Genomic_DNA"/>
</dbReference>
<dbReference type="STRING" id="487685.SAMN04488696_0801"/>
<dbReference type="OrthoDB" id="134958at2157"/>
<keyword evidence="3" id="KW-1185">Reference proteome</keyword>
<proteinExistence type="predicted"/>
<dbReference type="Gene3D" id="1.10.3210.10">
    <property type="entry name" value="Hypothetical protein af1432"/>
    <property type="match status" value="1"/>
</dbReference>
<reference evidence="3" key="1">
    <citation type="submission" date="2016-10" db="EMBL/GenBank/DDBJ databases">
        <authorList>
            <person name="Varghese N."/>
            <person name="Submissions S."/>
        </authorList>
    </citation>
    <scope>NUCLEOTIDE SEQUENCE [LARGE SCALE GENOMIC DNA]</scope>
    <source>
        <strain evidence="3">Mob M</strain>
    </source>
</reference>
<dbReference type="Proteomes" id="UP000198535">
    <property type="component" value="Unassembled WGS sequence"/>
</dbReference>
<dbReference type="CDD" id="cd00077">
    <property type="entry name" value="HDc"/>
    <property type="match status" value="1"/>
</dbReference>
<dbReference type="RefSeq" id="WP_091933430.1">
    <property type="nucleotide sequence ID" value="NZ_FOUJ01000001.1"/>
</dbReference>
<gene>
    <name evidence="2" type="ORF">SAMN04488696_0801</name>
</gene>
<evidence type="ECO:0000313" key="2">
    <source>
        <dbReference type="EMBL" id="SFM29532.1"/>
    </source>
</evidence>
<dbReference type="InterPro" id="IPR006674">
    <property type="entry name" value="HD_domain"/>
</dbReference>
<dbReference type="NCBIfam" id="TIGR00277">
    <property type="entry name" value="HDIG"/>
    <property type="match status" value="1"/>
</dbReference>
<dbReference type="Pfam" id="PF01966">
    <property type="entry name" value="HD"/>
    <property type="match status" value="1"/>
</dbReference>
<sequence>MKKEDHLVFRNWFDEYVRSFYSDDPLVQQNIILKEEHSIRVCENASLIALSEKVDETNYSLAMTIALFHDIGRFEQFSKYRTFRDTESENHATLGVKVLKREGVLSNISREDRRTILLAIAEHNRFMITGNLDERTLFHAKLIRDADKLDIYKVLVDQVNSNTTNPALYLGFPDTEEYSPEIVQEILDNKVASVKHVRTCNDMNLTRLAWVFDINFVETMKLLRERKYIDDLIATLPENDEILSLHAHLNEYMASVLENNECSTKTPK</sequence>
<dbReference type="InterPro" id="IPR006675">
    <property type="entry name" value="HDIG_dom"/>
</dbReference>
<dbReference type="AlphaFoldDB" id="A0A1I4PNX2"/>
<evidence type="ECO:0000259" key="1">
    <source>
        <dbReference type="PROSITE" id="PS51831"/>
    </source>
</evidence>
<name>A0A1I4PNX2_9EURY</name>
<dbReference type="PROSITE" id="PS51831">
    <property type="entry name" value="HD"/>
    <property type="match status" value="1"/>
</dbReference>
<accession>A0A1I4PNX2</accession>
<feature type="domain" description="HD" evidence="1">
    <location>
        <begin position="34"/>
        <end position="152"/>
    </location>
</feature>
<evidence type="ECO:0000313" key="3">
    <source>
        <dbReference type="Proteomes" id="UP000198535"/>
    </source>
</evidence>
<protein>
    <submittedName>
        <fullName evidence="2">HDIG domain-containing protein</fullName>
    </submittedName>
</protein>
<dbReference type="SUPFAM" id="SSF109604">
    <property type="entry name" value="HD-domain/PDEase-like"/>
    <property type="match status" value="1"/>
</dbReference>
<organism evidence="2 3">
    <name type="scientific">Methanolobus profundi</name>
    <dbReference type="NCBI Taxonomy" id="487685"/>
    <lineage>
        <taxon>Archaea</taxon>
        <taxon>Methanobacteriati</taxon>
        <taxon>Methanobacteriota</taxon>
        <taxon>Stenosarchaea group</taxon>
        <taxon>Methanomicrobia</taxon>
        <taxon>Methanosarcinales</taxon>
        <taxon>Methanosarcinaceae</taxon>
        <taxon>Methanolobus</taxon>
    </lineage>
</organism>
<dbReference type="InterPro" id="IPR003607">
    <property type="entry name" value="HD/PDEase_dom"/>
</dbReference>